<name>A0A376ZG90_ECOLX</name>
<proteinExistence type="predicted"/>
<dbReference type="AlphaFoldDB" id="A0A376ZG90"/>
<protein>
    <submittedName>
        <fullName evidence="1">Uncharacterized protein</fullName>
    </submittedName>
</protein>
<organism evidence="1 2">
    <name type="scientific">Escherichia coli</name>
    <dbReference type="NCBI Taxonomy" id="562"/>
    <lineage>
        <taxon>Bacteria</taxon>
        <taxon>Pseudomonadati</taxon>
        <taxon>Pseudomonadota</taxon>
        <taxon>Gammaproteobacteria</taxon>
        <taxon>Enterobacterales</taxon>
        <taxon>Enterobacteriaceae</taxon>
        <taxon>Escherichia</taxon>
    </lineage>
</organism>
<gene>
    <name evidence="1" type="ORF">NCTC8179_00382</name>
</gene>
<dbReference type="Proteomes" id="UP000255543">
    <property type="component" value="Unassembled WGS sequence"/>
</dbReference>
<reference evidence="1 2" key="1">
    <citation type="submission" date="2018-06" db="EMBL/GenBank/DDBJ databases">
        <authorList>
            <consortium name="Pathogen Informatics"/>
            <person name="Doyle S."/>
        </authorList>
    </citation>
    <scope>NUCLEOTIDE SEQUENCE [LARGE SCALE GENOMIC DNA]</scope>
    <source>
        <strain evidence="1 2">NCTC8179</strain>
    </source>
</reference>
<accession>A0A376ZG90</accession>
<sequence>MEVAEHLESIISVKNELIANSIVSSDLDKVLVNKYIDKVSISLGGYFNKFVDIDSIPVSNSVVCNPFYSLINKREVLQSIDKVHYSMNSSHHAEVFVYAWLHKMLDGIKGQYKDVNEIEDVSELPSDKLITIHYMVKGEASVYRYSKGMRITDSKGVLGLGSPGLYYMDFLSVFSCLRNTNLFDLKIESISDENISLVKGLYNFKDENPLMYALMSIRINLEFINNDGLSFYYISVDSCKKITALHEQKLRLSFNDKKTNG</sequence>
<evidence type="ECO:0000313" key="2">
    <source>
        <dbReference type="Proteomes" id="UP000255543"/>
    </source>
</evidence>
<dbReference type="EMBL" id="UGEB01000001">
    <property type="protein sequence ID" value="STK46382.1"/>
    <property type="molecule type" value="Genomic_DNA"/>
</dbReference>
<evidence type="ECO:0000313" key="1">
    <source>
        <dbReference type="EMBL" id="STK46382.1"/>
    </source>
</evidence>